<keyword evidence="4" id="KW-0677">Repeat</keyword>
<dbReference type="Gene3D" id="3.30.160.60">
    <property type="entry name" value="Classic Zinc Finger"/>
    <property type="match status" value="7"/>
</dbReference>
<comment type="similarity">
    <text evidence="2">Belongs to the krueppel C2H2-type zinc-finger protein family.</text>
</comment>
<evidence type="ECO:0000313" key="14">
    <source>
        <dbReference type="RefSeq" id="XP_030921672.1"/>
    </source>
</evidence>
<feature type="domain" description="C2H2-type" evidence="12">
    <location>
        <begin position="399"/>
        <end position="426"/>
    </location>
</feature>
<dbReference type="FunFam" id="3.30.160.60:FF:002343">
    <property type="entry name" value="Zinc finger protein 33A"/>
    <property type="match status" value="2"/>
</dbReference>
<keyword evidence="8" id="KW-0804">Transcription</keyword>
<feature type="compositionally biased region" description="Basic and acidic residues" evidence="11">
    <location>
        <begin position="72"/>
        <end position="90"/>
    </location>
</feature>
<evidence type="ECO:0000256" key="7">
    <source>
        <dbReference type="ARBA" id="ARBA00023015"/>
    </source>
</evidence>
<feature type="domain" description="C2H2-type" evidence="12">
    <location>
        <begin position="427"/>
        <end position="454"/>
    </location>
</feature>
<feature type="domain" description="C2H2-type" evidence="12">
    <location>
        <begin position="455"/>
        <end position="482"/>
    </location>
</feature>
<evidence type="ECO:0000313" key="13">
    <source>
        <dbReference type="Proteomes" id="UP000504602"/>
    </source>
</evidence>
<feature type="region of interest" description="Disordered" evidence="11">
    <location>
        <begin position="340"/>
        <end position="371"/>
    </location>
</feature>
<feature type="compositionally biased region" description="Basic and acidic residues" evidence="11">
    <location>
        <begin position="269"/>
        <end position="287"/>
    </location>
</feature>
<dbReference type="PANTHER" id="PTHR47772:SF15">
    <property type="entry name" value="REDUCED EXPRESSION 2-RELATED"/>
    <property type="match status" value="1"/>
</dbReference>
<keyword evidence="9" id="KW-0539">Nucleus</keyword>
<sequence length="592" mass="65771">MARGQPERVPPSPWGTLAAGRAQGTPSLGSRTEGLWQGSGARQGHRLPPVTPARGAPLRTGALPAWKHLGRSGKEGGIEVQEGHGGHAYKDLFGGLSPHLSEDRSIVSTCTHKQSSPHQEVDAEPQELPSASSSPKGSTEEAAKCSELPSPAQLAEQSSVSGNSRPWDTPVKGLEEKREEEELPEAQAAGQWDNDLQSLWLALFSKEIEVEAEACALAGDPWDEGHSKLFLTSEPEESSGFSASPFSRGPYLGSDSEDSPCLETLLNELLEKAEQEEAAGERDREDFPFPNLPQMEKEAARKRKMPQDTQADKELRMKTREDKSPQQNLVEEAVLSASMVQNSNGEDKSQRSSRKRGSQPSPRCSKEKRPILCQESGQSSCQRSELVAQEQLHDGEKPHKCLECGKSFRQSSTLISHQMIHTGEWPYECGECGKGFSHRSTLVIHQRIHTGERPYECGECGMSFSQHSNLICHQRTHTRERPYECGECGKRFRQNQKSQLIIHQMIHTGERPYECPQCGKRFQSSSSLLIHERIHTDERPFLCPDCGIGFKHNSTLITHRRIHTGERPYECPQCGKSFTSSSALSRHQRSHQ</sequence>
<feature type="region of interest" description="Disordered" evidence="11">
    <location>
        <begin position="231"/>
        <end position="327"/>
    </location>
</feature>
<dbReference type="FunFam" id="3.30.160.60:FF:000688">
    <property type="entry name" value="zinc finger protein 197 isoform X1"/>
    <property type="match status" value="1"/>
</dbReference>
<dbReference type="FunFam" id="3.30.160.60:FF:000355">
    <property type="entry name" value="zinc finger and SCAN domain-containing protein 20 isoform X1"/>
    <property type="match status" value="1"/>
</dbReference>
<dbReference type="GeneID" id="102038265"/>
<evidence type="ECO:0000259" key="12">
    <source>
        <dbReference type="PROSITE" id="PS50157"/>
    </source>
</evidence>
<dbReference type="FunFam" id="3.30.160.60:FF:000690">
    <property type="entry name" value="Zinc finger protein 354C"/>
    <property type="match status" value="1"/>
</dbReference>
<dbReference type="OrthoDB" id="427030at2759"/>
<keyword evidence="6" id="KW-0862">Zinc</keyword>
<dbReference type="PROSITE" id="PS50157">
    <property type="entry name" value="ZINC_FINGER_C2H2_2"/>
    <property type="match status" value="8"/>
</dbReference>
<evidence type="ECO:0000256" key="11">
    <source>
        <dbReference type="SAM" id="MobiDB-lite"/>
    </source>
</evidence>
<name>A0A8N5F4P1_GEOFO</name>
<dbReference type="GO" id="GO:0008270">
    <property type="term" value="F:zinc ion binding"/>
    <property type="evidence" value="ECO:0007669"/>
    <property type="project" value="UniProtKB-KW"/>
</dbReference>
<dbReference type="PANTHER" id="PTHR47772">
    <property type="entry name" value="ZINC FINGER PROTEIN 200"/>
    <property type="match status" value="1"/>
</dbReference>
<dbReference type="PROSITE" id="PS00028">
    <property type="entry name" value="ZINC_FINGER_C2H2_1"/>
    <property type="match status" value="6"/>
</dbReference>
<evidence type="ECO:0000256" key="10">
    <source>
        <dbReference type="PROSITE-ProRule" id="PRU00042"/>
    </source>
</evidence>
<dbReference type="GO" id="GO:0003690">
    <property type="term" value="F:double-stranded DNA binding"/>
    <property type="evidence" value="ECO:0007669"/>
    <property type="project" value="UniProtKB-ARBA"/>
</dbReference>
<feature type="domain" description="C2H2-type" evidence="12">
    <location>
        <begin position="513"/>
        <end position="540"/>
    </location>
</feature>
<reference evidence="14" key="1">
    <citation type="submission" date="2025-08" db="UniProtKB">
        <authorList>
            <consortium name="RefSeq"/>
        </authorList>
    </citation>
    <scope>IDENTIFICATION</scope>
</reference>
<dbReference type="AlphaFoldDB" id="A0A8N5F4P1"/>
<feature type="domain" description="C2H2-type" evidence="12">
    <location>
        <begin position="541"/>
        <end position="568"/>
    </location>
</feature>
<dbReference type="FunFam" id="3.30.160.60:FF:002004">
    <property type="entry name" value="Zinc finger protein 473"/>
    <property type="match status" value="1"/>
</dbReference>
<evidence type="ECO:0000256" key="9">
    <source>
        <dbReference type="ARBA" id="ARBA00023242"/>
    </source>
</evidence>
<feature type="region of interest" description="Disordered" evidence="11">
    <location>
        <begin position="1"/>
        <end position="192"/>
    </location>
</feature>
<comment type="subcellular location">
    <subcellularLocation>
        <location evidence="1">Nucleus</location>
    </subcellularLocation>
</comment>
<keyword evidence="5 10" id="KW-0863">Zinc-finger</keyword>
<evidence type="ECO:0000256" key="1">
    <source>
        <dbReference type="ARBA" id="ARBA00004123"/>
    </source>
</evidence>
<feature type="domain" description="C2H2-type" evidence="12">
    <location>
        <begin position="371"/>
        <end position="398"/>
    </location>
</feature>
<keyword evidence="13" id="KW-1185">Reference proteome</keyword>
<dbReference type="Pfam" id="PF00096">
    <property type="entry name" value="zf-C2H2"/>
    <property type="match status" value="6"/>
</dbReference>
<proteinExistence type="inferred from homology"/>
<evidence type="ECO:0000256" key="8">
    <source>
        <dbReference type="ARBA" id="ARBA00023163"/>
    </source>
</evidence>
<feature type="compositionally biased region" description="Polar residues" evidence="11">
    <location>
        <begin position="106"/>
        <end position="118"/>
    </location>
</feature>
<dbReference type="SUPFAM" id="SSF57667">
    <property type="entry name" value="beta-beta-alpha zinc fingers"/>
    <property type="match status" value="4"/>
</dbReference>
<feature type="domain" description="C2H2-type" evidence="12">
    <location>
        <begin position="569"/>
        <end position="592"/>
    </location>
</feature>
<dbReference type="FunFam" id="3.30.160.60:FF:002190">
    <property type="entry name" value="Zinc finger protein 658"/>
    <property type="match status" value="1"/>
</dbReference>
<dbReference type="InterPro" id="IPR036236">
    <property type="entry name" value="Znf_C2H2_sf"/>
</dbReference>
<feature type="compositionally biased region" description="Polar residues" evidence="11">
    <location>
        <begin position="155"/>
        <end position="166"/>
    </location>
</feature>
<organism evidence="13 14">
    <name type="scientific">Geospiza fortis</name>
    <name type="common">Medium ground-finch</name>
    <dbReference type="NCBI Taxonomy" id="48883"/>
    <lineage>
        <taxon>Eukaryota</taxon>
        <taxon>Metazoa</taxon>
        <taxon>Chordata</taxon>
        <taxon>Craniata</taxon>
        <taxon>Vertebrata</taxon>
        <taxon>Euteleostomi</taxon>
        <taxon>Archelosauria</taxon>
        <taxon>Archosauria</taxon>
        <taxon>Dinosauria</taxon>
        <taxon>Saurischia</taxon>
        <taxon>Theropoda</taxon>
        <taxon>Coelurosauria</taxon>
        <taxon>Aves</taxon>
        <taxon>Neognathae</taxon>
        <taxon>Neoaves</taxon>
        <taxon>Telluraves</taxon>
        <taxon>Australaves</taxon>
        <taxon>Passeriformes</taxon>
        <taxon>Thraupidae</taxon>
        <taxon>Geospiza</taxon>
    </lineage>
</organism>
<evidence type="ECO:0000256" key="4">
    <source>
        <dbReference type="ARBA" id="ARBA00022737"/>
    </source>
</evidence>
<accession>A0A8N5F4P1</accession>
<keyword evidence="3" id="KW-0479">Metal-binding</keyword>
<feature type="domain" description="C2H2-type" evidence="12">
    <location>
        <begin position="483"/>
        <end position="512"/>
    </location>
</feature>
<dbReference type="GO" id="GO:0005634">
    <property type="term" value="C:nucleus"/>
    <property type="evidence" value="ECO:0007669"/>
    <property type="project" value="UniProtKB-SubCell"/>
</dbReference>
<evidence type="ECO:0000256" key="3">
    <source>
        <dbReference type="ARBA" id="ARBA00022723"/>
    </source>
</evidence>
<dbReference type="Proteomes" id="UP000504602">
    <property type="component" value="Unplaced"/>
</dbReference>
<evidence type="ECO:0000256" key="2">
    <source>
        <dbReference type="ARBA" id="ARBA00006991"/>
    </source>
</evidence>
<dbReference type="InterPro" id="IPR050636">
    <property type="entry name" value="C2H2-ZF_domain-containing"/>
</dbReference>
<gene>
    <name evidence="14" type="primary">LOC102038265</name>
</gene>
<dbReference type="InterPro" id="IPR013087">
    <property type="entry name" value="Znf_C2H2_type"/>
</dbReference>
<feature type="compositionally biased region" description="Basic and acidic residues" evidence="11">
    <location>
        <begin position="310"/>
        <end position="324"/>
    </location>
</feature>
<evidence type="ECO:0000256" key="6">
    <source>
        <dbReference type="ARBA" id="ARBA00022833"/>
    </source>
</evidence>
<dbReference type="SMART" id="SM00355">
    <property type="entry name" value="ZnF_C2H2"/>
    <property type="match status" value="7"/>
</dbReference>
<dbReference type="RefSeq" id="XP_030921672.1">
    <property type="nucleotide sequence ID" value="XM_031065812.1"/>
</dbReference>
<keyword evidence="7" id="KW-0805">Transcription regulation</keyword>
<protein>
    <submittedName>
        <fullName evidence="14">Zinc finger protein 391</fullName>
    </submittedName>
</protein>
<evidence type="ECO:0000256" key="5">
    <source>
        <dbReference type="ARBA" id="ARBA00022771"/>
    </source>
</evidence>